<evidence type="ECO:0000313" key="2">
    <source>
        <dbReference type="Proteomes" id="UP001295444"/>
    </source>
</evidence>
<dbReference type="EMBL" id="OW240916">
    <property type="protein sequence ID" value="CAH2293716.1"/>
    <property type="molecule type" value="Genomic_DNA"/>
</dbReference>
<dbReference type="InterPro" id="IPR042566">
    <property type="entry name" value="L1_C"/>
</dbReference>
<proteinExistence type="predicted"/>
<keyword evidence="2" id="KW-1185">Reference proteome</keyword>
<name>A0AAD1S6F0_PELCU</name>
<accession>A0AAD1S6F0</accession>
<gene>
    <name evidence="1" type="ORF">PECUL_23A018942</name>
</gene>
<dbReference type="AlphaFoldDB" id="A0AAD1S6F0"/>
<sequence length="95" mass="11059">MLLLDRVHRIPRPKHLAATIPTDVMLRAHYFHVKDVILKNSHTASLPSNYADVKIFVDLSTATLKKRKAFHQVTATLQDHNIRYRLGYPTKLLMW</sequence>
<dbReference type="PANTHER" id="PTHR11505">
    <property type="entry name" value="L1 TRANSPOSABLE ELEMENT-RELATED"/>
    <property type="match status" value="1"/>
</dbReference>
<organism evidence="1 2">
    <name type="scientific">Pelobates cultripes</name>
    <name type="common">Western spadefoot toad</name>
    <dbReference type="NCBI Taxonomy" id="61616"/>
    <lineage>
        <taxon>Eukaryota</taxon>
        <taxon>Metazoa</taxon>
        <taxon>Chordata</taxon>
        <taxon>Craniata</taxon>
        <taxon>Vertebrata</taxon>
        <taxon>Euteleostomi</taxon>
        <taxon>Amphibia</taxon>
        <taxon>Batrachia</taxon>
        <taxon>Anura</taxon>
        <taxon>Pelobatoidea</taxon>
        <taxon>Pelobatidae</taxon>
        <taxon>Pelobates</taxon>
    </lineage>
</organism>
<dbReference type="Gene3D" id="3.30.250.20">
    <property type="entry name" value="L1 transposable element, C-terminal domain"/>
    <property type="match status" value="1"/>
</dbReference>
<evidence type="ECO:0000313" key="1">
    <source>
        <dbReference type="EMBL" id="CAH2293716.1"/>
    </source>
</evidence>
<protein>
    <submittedName>
        <fullName evidence="1">Uncharacterized protein</fullName>
    </submittedName>
</protein>
<dbReference type="InterPro" id="IPR004244">
    <property type="entry name" value="Transposase_22"/>
</dbReference>
<dbReference type="Proteomes" id="UP001295444">
    <property type="component" value="Chromosome 05"/>
</dbReference>
<reference evidence="1" key="1">
    <citation type="submission" date="2022-03" db="EMBL/GenBank/DDBJ databases">
        <authorList>
            <person name="Alioto T."/>
            <person name="Alioto T."/>
            <person name="Gomez Garrido J."/>
        </authorList>
    </citation>
    <scope>NUCLEOTIDE SEQUENCE</scope>
</reference>